<dbReference type="AlphaFoldDB" id="A0A0P7C2Q7"/>
<reference evidence="2 3" key="1">
    <citation type="submission" date="2015-10" db="EMBL/GenBank/DDBJ databases">
        <title>Pseudomonas putida clinical strains.</title>
        <authorList>
            <person name="Molina L."/>
            <person name="Udaondo Z."/>
        </authorList>
    </citation>
    <scope>NUCLEOTIDE SEQUENCE [LARGE SCALE GENOMIC DNA]</scope>
    <source>
        <strain evidence="2 3">HB13667</strain>
    </source>
</reference>
<name>A0A0P7C2Q7_PSEPU</name>
<comment type="caution">
    <text evidence="2">The sequence shown here is derived from an EMBL/GenBank/DDBJ whole genome shotgun (WGS) entry which is preliminary data.</text>
</comment>
<dbReference type="Proteomes" id="UP000050437">
    <property type="component" value="Unassembled WGS sequence"/>
</dbReference>
<evidence type="ECO:0000256" key="1">
    <source>
        <dbReference type="SAM" id="Phobius"/>
    </source>
</evidence>
<evidence type="ECO:0000313" key="2">
    <source>
        <dbReference type="EMBL" id="KPM60032.1"/>
    </source>
</evidence>
<sequence length="108" mass="12033">MSASIEPVGHDHMLFDTGQSALDTRVFVAITFVPYRFHAAIWVFDAIYEVKCNFLIACALFMALIIHVPVFIGRGGQDYFSELFAVQLQRVARAVGGFRVACDTDLIC</sequence>
<evidence type="ECO:0000313" key="3">
    <source>
        <dbReference type="Proteomes" id="UP000050437"/>
    </source>
</evidence>
<keyword evidence="1" id="KW-1133">Transmembrane helix</keyword>
<gene>
    <name evidence="2" type="ORF">HB13667_23065</name>
</gene>
<organism evidence="2 3">
    <name type="scientific">Pseudomonas putida</name>
    <name type="common">Arthrobacter siderocapsulatus</name>
    <dbReference type="NCBI Taxonomy" id="303"/>
    <lineage>
        <taxon>Bacteria</taxon>
        <taxon>Pseudomonadati</taxon>
        <taxon>Pseudomonadota</taxon>
        <taxon>Gammaproteobacteria</taxon>
        <taxon>Pseudomonadales</taxon>
        <taxon>Pseudomonadaceae</taxon>
        <taxon>Pseudomonas</taxon>
    </lineage>
</organism>
<keyword evidence="1" id="KW-0812">Transmembrane</keyword>
<protein>
    <submittedName>
        <fullName evidence="2">Uncharacterized protein</fullName>
    </submittedName>
</protein>
<feature type="transmembrane region" description="Helical" evidence="1">
    <location>
        <begin position="54"/>
        <end position="72"/>
    </location>
</feature>
<accession>A0A0P7C2Q7</accession>
<proteinExistence type="predicted"/>
<keyword evidence="1" id="KW-0472">Membrane</keyword>
<feature type="transmembrane region" description="Helical" evidence="1">
    <location>
        <begin position="26"/>
        <end position="47"/>
    </location>
</feature>
<dbReference type="EMBL" id="LKKS01000124">
    <property type="protein sequence ID" value="KPM60032.1"/>
    <property type="molecule type" value="Genomic_DNA"/>
</dbReference>